<dbReference type="AlphaFoldDB" id="A0A0R0JCC1"/>
<dbReference type="OMA" id="KICLIAL"/>
<evidence type="ECO:0000313" key="3">
    <source>
        <dbReference type="Proteomes" id="UP000008827"/>
    </source>
</evidence>
<evidence type="ECO:0000313" key="1">
    <source>
        <dbReference type="EMBL" id="KRH52198.1"/>
    </source>
</evidence>
<accession>A0A0R0JCC1</accession>
<dbReference type="InParanoid" id="A0A0R0JCC1"/>
<dbReference type="OrthoDB" id="1660894at2759"/>
<evidence type="ECO:0000313" key="2">
    <source>
        <dbReference type="EnsemblPlants" id="KRH52198"/>
    </source>
</evidence>
<dbReference type="Proteomes" id="UP000008827">
    <property type="component" value="Chromosome 6"/>
</dbReference>
<proteinExistence type="predicted"/>
<sequence length="116" mass="13172">MEENASSTEALTRKLDEILTETENDAGQFCFKEETVEKFMQELYKEIIASPPTPSNAVQVQNDSVGLQVVIGEDKTDEGHFDEDDWLARVLRWEKKIFTGKICLIALTPILLLLQI</sequence>
<keyword evidence="3" id="KW-1185">Reference proteome</keyword>
<gene>
    <name evidence="1" type="ORF">GLYMA_06G052200</name>
</gene>
<dbReference type="Gramene" id="KRH52198">
    <property type="protein sequence ID" value="KRH52198"/>
    <property type="gene ID" value="GLYMA_06G052200"/>
</dbReference>
<organism evidence="1">
    <name type="scientific">Glycine max</name>
    <name type="common">Soybean</name>
    <name type="synonym">Glycine hispida</name>
    <dbReference type="NCBI Taxonomy" id="3847"/>
    <lineage>
        <taxon>Eukaryota</taxon>
        <taxon>Viridiplantae</taxon>
        <taxon>Streptophyta</taxon>
        <taxon>Embryophyta</taxon>
        <taxon>Tracheophyta</taxon>
        <taxon>Spermatophyta</taxon>
        <taxon>Magnoliopsida</taxon>
        <taxon>eudicotyledons</taxon>
        <taxon>Gunneridae</taxon>
        <taxon>Pentapetalae</taxon>
        <taxon>rosids</taxon>
        <taxon>fabids</taxon>
        <taxon>Fabales</taxon>
        <taxon>Fabaceae</taxon>
        <taxon>Papilionoideae</taxon>
        <taxon>50 kb inversion clade</taxon>
        <taxon>NPAAA clade</taxon>
        <taxon>indigoferoid/millettioid clade</taxon>
        <taxon>Phaseoleae</taxon>
        <taxon>Glycine</taxon>
        <taxon>Glycine subgen. Soja</taxon>
    </lineage>
</organism>
<dbReference type="EnsemblPlants" id="KRH52198">
    <property type="protein sequence ID" value="KRH52198"/>
    <property type="gene ID" value="GLYMA_06G052200"/>
</dbReference>
<dbReference type="EMBL" id="CM000839">
    <property type="protein sequence ID" value="KRH52198.1"/>
    <property type="molecule type" value="Genomic_DNA"/>
</dbReference>
<reference evidence="2" key="2">
    <citation type="submission" date="2018-02" db="UniProtKB">
        <authorList>
            <consortium name="EnsemblPlants"/>
        </authorList>
    </citation>
    <scope>IDENTIFICATION</scope>
    <source>
        <strain evidence="2">Williams 82</strain>
    </source>
</reference>
<name>A0A0R0JCC1_SOYBN</name>
<protein>
    <submittedName>
        <fullName evidence="1 2">Uncharacterized protein</fullName>
    </submittedName>
</protein>
<dbReference type="PaxDb" id="3847-GLYMA06G05475.1"/>
<reference evidence="1" key="3">
    <citation type="submission" date="2018-07" db="EMBL/GenBank/DDBJ databases">
        <title>WGS assembly of Glycine max.</title>
        <authorList>
            <person name="Schmutz J."/>
            <person name="Cannon S."/>
            <person name="Schlueter J."/>
            <person name="Ma J."/>
            <person name="Mitros T."/>
            <person name="Nelson W."/>
            <person name="Hyten D."/>
            <person name="Song Q."/>
            <person name="Thelen J."/>
            <person name="Cheng J."/>
            <person name="Xu D."/>
            <person name="Hellsten U."/>
            <person name="May G."/>
            <person name="Yu Y."/>
            <person name="Sakurai T."/>
            <person name="Umezawa T."/>
            <person name="Bhattacharyya M."/>
            <person name="Sandhu D."/>
            <person name="Valliyodan B."/>
            <person name="Lindquist E."/>
            <person name="Peto M."/>
            <person name="Grant D."/>
            <person name="Shu S."/>
            <person name="Goodstein D."/>
            <person name="Barry K."/>
            <person name="Futrell-Griggs M."/>
            <person name="Abernathy B."/>
            <person name="Du J."/>
            <person name="Tian Z."/>
            <person name="Zhu L."/>
            <person name="Gill N."/>
            <person name="Joshi T."/>
            <person name="Libault M."/>
            <person name="Sethuraman A."/>
            <person name="Zhang X."/>
            <person name="Shinozaki K."/>
            <person name="Nguyen H."/>
            <person name="Wing R."/>
            <person name="Cregan P."/>
            <person name="Specht J."/>
            <person name="Grimwood J."/>
            <person name="Rokhsar D."/>
            <person name="Stacey G."/>
            <person name="Shoemaker R."/>
            <person name="Jackson S."/>
        </authorList>
    </citation>
    <scope>NUCLEOTIDE SEQUENCE</scope>
    <source>
        <tissue evidence="1">Callus</tissue>
    </source>
</reference>
<reference evidence="1 2" key="1">
    <citation type="journal article" date="2010" name="Nature">
        <title>Genome sequence of the palaeopolyploid soybean.</title>
        <authorList>
            <person name="Schmutz J."/>
            <person name="Cannon S.B."/>
            <person name="Schlueter J."/>
            <person name="Ma J."/>
            <person name="Mitros T."/>
            <person name="Nelson W."/>
            <person name="Hyten D.L."/>
            <person name="Song Q."/>
            <person name="Thelen J.J."/>
            <person name="Cheng J."/>
            <person name="Xu D."/>
            <person name="Hellsten U."/>
            <person name="May G.D."/>
            <person name="Yu Y."/>
            <person name="Sakurai T."/>
            <person name="Umezawa T."/>
            <person name="Bhattacharyya M.K."/>
            <person name="Sandhu D."/>
            <person name="Valliyodan B."/>
            <person name="Lindquist E."/>
            <person name="Peto M."/>
            <person name="Grant D."/>
            <person name="Shu S."/>
            <person name="Goodstein D."/>
            <person name="Barry K."/>
            <person name="Futrell-Griggs M."/>
            <person name="Abernathy B."/>
            <person name="Du J."/>
            <person name="Tian Z."/>
            <person name="Zhu L."/>
            <person name="Gill N."/>
            <person name="Joshi T."/>
            <person name="Libault M."/>
            <person name="Sethuraman A."/>
            <person name="Zhang X.-C."/>
            <person name="Shinozaki K."/>
            <person name="Nguyen H.T."/>
            <person name="Wing R.A."/>
            <person name="Cregan P."/>
            <person name="Specht J."/>
            <person name="Grimwood J."/>
            <person name="Rokhsar D."/>
            <person name="Stacey G."/>
            <person name="Shoemaker R.C."/>
            <person name="Jackson S.A."/>
        </authorList>
    </citation>
    <scope>NUCLEOTIDE SEQUENCE [LARGE SCALE GENOMIC DNA]</scope>
    <source>
        <strain evidence="2">cv. Williams 82</strain>
        <tissue evidence="1">Callus</tissue>
    </source>
</reference>